<comment type="catalytic activity">
    <reaction evidence="7">
        <text>[protein]-dithiol + NADP(+) = [protein]-disulfide + NADPH + H(+)</text>
        <dbReference type="Rhea" id="RHEA:18753"/>
        <dbReference type="Rhea" id="RHEA-COMP:10593"/>
        <dbReference type="Rhea" id="RHEA-COMP:10594"/>
        <dbReference type="ChEBI" id="CHEBI:15378"/>
        <dbReference type="ChEBI" id="CHEBI:29950"/>
        <dbReference type="ChEBI" id="CHEBI:50058"/>
        <dbReference type="ChEBI" id="CHEBI:57783"/>
        <dbReference type="ChEBI" id="CHEBI:58349"/>
        <dbReference type="EC" id="1.8.1.8"/>
    </reaction>
</comment>
<evidence type="ECO:0000256" key="7">
    <source>
        <dbReference type="ARBA" id="ARBA00047804"/>
    </source>
</evidence>
<dbReference type="GO" id="GO:0004791">
    <property type="term" value="F:thioredoxin-disulfide reductase (NADPH) activity"/>
    <property type="evidence" value="ECO:0007669"/>
    <property type="project" value="InterPro"/>
</dbReference>
<evidence type="ECO:0000313" key="10">
    <source>
        <dbReference type="Proteomes" id="UP000447434"/>
    </source>
</evidence>
<protein>
    <recommendedName>
        <fullName evidence="1">protein-disulfide reductase</fullName>
        <ecNumber evidence="1">1.8.1.8</ecNumber>
    </recommendedName>
</protein>
<dbReference type="CDD" id="cd03009">
    <property type="entry name" value="TryX_like_TryX_NRX"/>
    <property type="match status" value="1"/>
</dbReference>
<dbReference type="Gene3D" id="3.40.30.10">
    <property type="entry name" value="Glutaredoxin"/>
    <property type="match status" value="2"/>
</dbReference>
<keyword evidence="2" id="KW-0677">Repeat</keyword>
<keyword evidence="4" id="KW-0520">NAD</keyword>
<proteinExistence type="inferred from homology"/>
<dbReference type="EMBL" id="WOCE01000005">
    <property type="protein sequence ID" value="KAE9614443.1"/>
    <property type="molecule type" value="Genomic_DNA"/>
</dbReference>
<dbReference type="SUPFAM" id="SSF52833">
    <property type="entry name" value="Thioredoxin-like"/>
    <property type="match status" value="2"/>
</dbReference>
<dbReference type="InterPro" id="IPR013766">
    <property type="entry name" value="Thioredoxin_domain"/>
</dbReference>
<dbReference type="EC" id="1.8.1.8" evidence="1"/>
<gene>
    <name evidence="9" type="ORF">Lalb_Chr05g0228221</name>
</gene>
<dbReference type="OrthoDB" id="1410776at2759"/>
<evidence type="ECO:0000313" key="9">
    <source>
        <dbReference type="EMBL" id="KAE9614443.1"/>
    </source>
</evidence>
<dbReference type="InterPro" id="IPR036249">
    <property type="entry name" value="Thioredoxin-like_sf"/>
</dbReference>
<evidence type="ECO:0000256" key="5">
    <source>
        <dbReference type="ARBA" id="ARBA00025782"/>
    </source>
</evidence>
<keyword evidence="10" id="KW-1185">Reference proteome</keyword>
<comment type="similarity">
    <text evidence="5">Belongs to the nucleoredoxin family.</text>
</comment>
<dbReference type="PANTHER" id="PTHR13871:SF96">
    <property type="entry name" value="THIOREDOXIN DOMAIN-CONTAINING PROTEIN"/>
    <property type="match status" value="1"/>
</dbReference>
<evidence type="ECO:0000256" key="3">
    <source>
        <dbReference type="ARBA" id="ARBA00023002"/>
    </source>
</evidence>
<evidence type="ECO:0000259" key="8">
    <source>
        <dbReference type="PROSITE" id="PS51352"/>
    </source>
</evidence>
<dbReference type="InterPro" id="IPR052259">
    <property type="entry name" value="Nucleoredoxin-like"/>
</dbReference>
<reference evidence="10" key="1">
    <citation type="journal article" date="2020" name="Nat. Commun.">
        <title>Genome sequence of the cluster root forming white lupin.</title>
        <authorList>
            <person name="Hufnagel B."/>
            <person name="Marques A."/>
            <person name="Soriano A."/>
            <person name="Marques L."/>
            <person name="Divol F."/>
            <person name="Doumas P."/>
            <person name="Sallet E."/>
            <person name="Mancinotti D."/>
            <person name="Carrere S."/>
            <person name="Marande W."/>
            <person name="Arribat S."/>
            <person name="Keller J."/>
            <person name="Huneau C."/>
            <person name="Blein T."/>
            <person name="Aime D."/>
            <person name="Laguerre M."/>
            <person name="Taylor J."/>
            <person name="Schubert V."/>
            <person name="Nelson M."/>
            <person name="Geu-Flores F."/>
            <person name="Crespi M."/>
            <person name="Gallardo-Guerrero K."/>
            <person name="Delaux P.-M."/>
            <person name="Salse J."/>
            <person name="Berges H."/>
            <person name="Guyot R."/>
            <person name="Gouzy J."/>
            <person name="Peret B."/>
        </authorList>
    </citation>
    <scope>NUCLEOTIDE SEQUENCE [LARGE SCALE GENOMIC DNA]</scope>
    <source>
        <strain evidence="10">cv. Amiga</strain>
    </source>
</reference>
<evidence type="ECO:0000256" key="6">
    <source>
        <dbReference type="ARBA" id="ARBA00047388"/>
    </source>
</evidence>
<dbReference type="PROSITE" id="PS51352">
    <property type="entry name" value="THIOREDOXIN_2"/>
    <property type="match status" value="1"/>
</dbReference>
<dbReference type="PANTHER" id="PTHR13871">
    <property type="entry name" value="THIOREDOXIN"/>
    <property type="match status" value="1"/>
</dbReference>
<comment type="caution">
    <text evidence="9">The sequence shown here is derived from an EMBL/GenBank/DDBJ whole genome shotgun (WGS) entry which is preliminary data.</text>
</comment>
<dbReference type="InterPro" id="IPR045870">
    <property type="entry name" value="TryX_NRX_thioredoxin_dom"/>
</dbReference>
<dbReference type="Proteomes" id="UP000447434">
    <property type="component" value="Chromosome 5"/>
</dbReference>
<evidence type="ECO:0000256" key="1">
    <source>
        <dbReference type="ARBA" id="ARBA00012612"/>
    </source>
</evidence>
<evidence type="ECO:0000256" key="2">
    <source>
        <dbReference type="ARBA" id="ARBA00022737"/>
    </source>
</evidence>
<comment type="catalytic activity">
    <reaction evidence="6">
        <text>[protein]-dithiol + NAD(+) = [protein]-disulfide + NADH + H(+)</text>
        <dbReference type="Rhea" id="RHEA:18749"/>
        <dbReference type="Rhea" id="RHEA-COMP:10593"/>
        <dbReference type="Rhea" id="RHEA-COMP:10594"/>
        <dbReference type="ChEBI" id="CHEBI:15378"/>
        <dbReference type="ChEBI" id="CHEBI:29950"/>
        <dbReference type="ChEBI" id="CHEBI:50058"/>
        <dbReference type="ChEBI" id="CHEBI:57540"/>
        <dbReference type="ChEBI" id="CHEBI:57945"/>
        <dbReference type="EC" id="1.8.1.8"/>
    </reaction>
</comment>
<accession>A0A6A5MJB7</accession>
<sequence length="382" mass="43131">MAESVTHDVVSLFSTTHRDFLISNNDHQVKIDSLKGKKVGIYFSSSWCGPCRKFTPFLEEVYNELARKGDFEVIFVSADEDDESFKAYFSKMPWLAIPFSDSDTRNHLDELFDVKGIPHLVLLDESGKVVTDCGTEVIREYGVEGYPFSSERIQELNDQEDEAKRNQTLTSILTSPTRDFVISSDGKKILVSDLEGKTIALYFSLTLDKACSDFTPQLVEVYAKLKAEGKDFEVVAVPLDDNDDDDDEEEEESIKVGLKSFHWLSLPFKDQSCEKLARYFELSDLPTLVVIGPDGKTLHSNVVEFIEEHGIAAYPFTPEKIAELNEIQKAKDASQTFESILVYGDQVLSLEKMEKGKGKDDAKEEKKLEDGWVCDDEVCFKA</sequence>
<organism evidence="9 10">
    <name type="scientific">Lupinus albus</name>
    <name type="common">White lupine</name>
    <name type="synonym">Lupinus termis</name>
    <dbReference type="NCBI Taxonomy" id="3870"/>
    <lineage>
        <taxon>Eukaryota</taxon>
        <taxon>Viridiplantae</taxon>
        <taxon>Streptophyta</taxon>
        <taxon>Embryophyta</taxon>
        <taxon>Tracheophyta</taxon>
        <taxon>Spermatophyta</taxon>
        <taxon>Magnoliopsida</taxon>
        <taxon>eudicotyledons</taxon>
        <taxon>Gunneridae</taxon>
        <taxon>Pentapetalae</taxon>
        <taxon>rosids</taxon>
        <taxon>fabids</taxon>
        <taxon>Fabales</taxon>
        <taxon>Fabaceae</taxon>
        <taxon>Papilionoideae</taxon>
        <taxon>50 kb inversion clade</taxon>
        <taxon>genistoids sensu lato</taxon>
        <taxon>core genistoids</taxon>
        <taxon>Genisteae</taxon>
        <taxon>Lupinus</taxon>
    </lineage>
</organism>
<dbReference type="InterPro" id="IPR012336">
    <property type="entry name" value="Thioredoxin-like_fold"/>
</dbReference>
<feature type="domain" description="Thioredoxin" evidence="8">
    <location>
        <begin position="11"/>
        <end position="162"/>
    </location>
</feature>
<dbReference type="AlphaFoldDB" id="A0A6A5MJB7"/>
<name>A0A6A5MJB7_LUPAL</name>
<evidence type="ECO:0000256" key="4">
    <source>
        <dbReference type="ARBA" id="ARBA00023027"/>
    </source>
</evidence>
<keyword evidence="3" id="KW-0560">Oxidoreductase</keyword>
<dbReference type="Pfam" id="PF13905">
    <property type="entry name" value="Thioredoxin_8"/>
    <property type="match status" value="2"/>
</dbReference>